<comment type="subcellular location">
    <subcellularLocation>
        <location evidence="1">Membrane</location>
        <topology evidence="1">Multi-pass membrane protein</topology>
    </subcellularLocation>
</comment>
<dbReference type="InterPro" id="IPR020846">
    <property type="entry name" value="MFS_dom"/>
</dbReference>
<dbReference type="PANTHER" id="PTHR43791:SF67">
    <property type="entry name" value="TRANSPORTER, PUTATIVE (AFU_ORTHOLOGUE AFUA_3G04010)-RELATED"/>
    <property type="match status" value="1"/>
</dbReference>
<evidence type="ECO:0000256" key="6">
    <source>
        <dbReference type="SAM" id="Phobius"/>
    </source>
</evidence>
<dbReference type="PROSITE" id="PS50850">
    <property type="entry name" value="MFS"/>
    <property type="match status" value="1"/>
</dbReference>
<feature type="transmembrane region" description="Helical" evidence="6">
    <location>
        <begin position="274"/>
        <end position="299"/>
    </location>
</feature>
<feature type="transmembrane region" description="Helical" evidence="6">
    <location>
        <begin position="106"/>
        <end position="125"/>
    </location>
</feature>
<feature type="transmembrane region" description="Helical" evidence="6">
    <location>
        <begin position="399"/>
        <end position="420"/>
    </location>
</feature>
<dbReference type="Gene3D" id="1.20.1250.20">
    <property type="entry name" value="MFS general substrate transporter like domains"/>
    <property type="match status" value="2"/>
</dbReference>
<feature type="transmembrane region" description="Helical" evidence="6">
    <location>
        <begin position="311"/>
        <end position="333"/>
    </location>
</feature>
<dbReference type="AlphaFoldDB" id="A0AAD9I5Y0"/>
<dbReference type="EMBL" id="JAQQPM010000004">
    <property type="protein sequence ID" value="KAK2071259.1"/>
    <property type="molecule type" value="Genomic_DNA"/>
</dbReference>
<dbReference type="Pfam" id="PF07690">
    <property type="entry name" value="MFS_1"/>
    <property type="match status" value="1"/>
</dbReference>
<organism evidence="8 9">
    <name type="scientific">Phyllachora maydis</name>
    <dbReference type="NCBI Taxonomy" id="1825666"/>
    <lineage>
        <taxon>Eukaryota</taxon>
        <taxon>Fungi</taxon>
        <taxon>Dikarya</taxon>
        <taxon>Ascomycota</taxon>
        <taxon>Pezizomycotina</taxon>
        <taxon>Sordariomycetes</taxon>
        <taxon>Sordariomycetidae</taxon>
        <taxon>Phyllachorales</taxon>
        <taxon>Phyllachoraceae</taxon>
        <taxon>Phyllachora</taxon>
    </lineage>
</organism>
<dbReference type="SUPFAM" id="SSF103473">
    <property type="entry name" value="MFS general substrate transporter"/>
    <property type="match status" value="1"/>
</dbReference>
<proteinExistence type="predicted"/>
<dbReference type="PANTHER" id="PTHR43791">
    <property type="entry name" value="PERMEASE-RELATED"/>
    <property type="match status" value="1"/>
</dbReference>
<dbReference type="FunFam" id="1.20.1250.20:FF:000013">
    <property type="entry name" value="MFS general substrate transporter"/>
    <property type="match status" value="1"/>
</dbReference>
<feature type="transmembrane region" description="Helical" evidence="6">
    <location>
        <begin position="166"/>
        <end position="187"/>
    </location>
</feature>
<evidence type="ECO:0000256" key="2">
    <source>
        <dbReference type="ARBA" id="ARBA00022448"/>
    </source>
</evidence>
<evidence type="ECO:0000259" key="7">
    <source>
        <dbReference type="PROSITE" id="PS50850"/>
    </source>
</evidence>
<keyword evidence="9" id="KW-1185">Reference proteome</keyword>
<feature type="transmembrane region" description="Helical" evidence="6">
    <location>
        <begin position="432"/>
        <end position="454"/>
    </location>
</feature>
<dbReference type="InterPro" id="IPR011701">
    <property type="entry name" value="MFS"/>
</dbReference>
<dbReference type="Proteomes" id="UP001217918">
    <property type="component" value="Unassembled WGS sequence"/>
</dbReference>
<comment type="caution">
    <text evidence="8">The sequence shown here is derived from an EMBL/GenBank/DDBJ whole genome shotgun (WGS) entry which is preliminary data.</text>
</comment>
<dbReference type="FunFam" id="1.20.1250.20:FF:000188">
    <property type="entry name" value="MFS general substrate transporter"/>
    <property type="match status" value="1"/>
</dbReference>
<feature type="transmembrane region" description="Helical" evidence="6">
    <location>
        <begin position="340"/>
        <end position="361"/>
    </location>
</feature>
<dbReference type="GO" id="GO:0022857">
    <property type="term" value="F:transmembrane transporter activity"/>
    <property type="evidence" value="ECO:0007669"/>
    <property type="project" value="InterPro"/>
</dbReference>
<keyword evidence="3 6" id="KW-0812">Transmembrane</keyword>
<feature type="transmembrane region" description="Helical" evidence="6">
    <location>
        <begin position="199"/>
        <end position="221"/>
    </location>
</feature>
<dbReference type="GO" id="GO:0016020">
    <property type="term" value="C:membrane"/>
    <property type="evidence" value="ECO:0007669"/>
    <property type="project" value="UniProtKB-SubCell"/>
</dbReference>
<keyword evidence="2" id="KW-0813">Transport</keyword>
<evidence type="ECO:0000256" key="3">
    <source>
        <dbReference type="ARBA" id="ARBA00022692"/>
    </source>
</evidence>
<evidence type="ECO:0000313" key="9">
    <source>
        <dbReference type="Proteomes" id="UP001217918"/>
    </source>
</evidence>
<feature type="transmembrane region" description="Helical" evidence="6">
    <location>
        <begin position="131"/>
        <end position="154"/>
    </location>
</feature>
<sequence length="483" mass="52171">MSSCHEVGKAGPVQADSATGQVAAASPDAASIVFKLDTRILPVLALLFLCSFLDRTNVGNAKIIGLEEDLGISNGQYNQGLAVFYAFYIASELPSNLLLRHVTPSIWLPCLTIAWGLMTMCLGFVRNFATFFAVRALLGLAEGGLLPGIVLYLSGLYTRGEMALRVGTFFTAASMSGAFGGLLAHGLSAIAPRGRLEGWRWIFVVEGLLTMMAGAVAIALLPSSIRTASFLSDQEKDLATHRLLSQPAQTNAAHEHGEKFQWSEVYRGFFNLQVWLTSTAYLAILSGLYSFGLFLPTIIDHLGITSNPNQSQLWSVIPYAVATPVTVLVAFLSDRLRLRGVVMLCTLPVAIAGYAVIANVAAARPRFATTCFMAVGMYSSVPCVLVWNANNSAGHYKRATTSALQLAVANAGGFVATFVYPNTDAPLFHRGHTIVLGLLVYAWFAVLANVLHCMKTNRDKRRGKYAQYQGLGDDRDPNFLMVL</sequence>
<evidence type="ECO:0000256" key="1">
    <source>
        <dbReference type="ARBA" id="ARBA00004141"/>
    </source>
</evidence>
<reference evidence="8" key="1">
    <citation type="journal article" date="2023" name="Mol. Plant Microbe Interact.">
        <title>Elucidating the Obligate Nature and Biological Capacity of an Invasive Fungal Corn Pathogen.</title>
        <authorList>
            <person name="MacCready J.S."/>
            <person name="Roggenkamp E.M."/>
            <person name="Gdanetz K."/>
            <person name="Chilvers M.I."/>
        </authorList>
    </citation>
    <scope>NUCLEOTIDE SEQUENCE</scope>
    <source>
        <strain evidence="8">PM02</strain>
    </source>
</reference>
<name>A0AAD9I5Y0_9PEZI</name>
<feature type="domain" description="Major facilitator superfamily (MFS) profile" evidence="7">
    <location>
        <begin position="40"/>
        <end position="460"/>
    </location>
</feature>
<dbReference type="InterPro" id="IPR036259">
    <property type="entry name" value="MFS_trans_sf"/>
</dbReference>
<evidence type="ECO:0000256" key="4">
    <source>
        <dbReference type="ARBA" id="ARBA00022989"/>
    </source>
</evidence>
<keyword evidence="5 6" id="KW-0472">Membrane</keyword>
<evidence type="ECO:0000256" key="5">
    <source>
        <dbReference type="ARBA" id="ARBA00023136"/>
    </source>
</evidence>
<evidence type="ECO:0000313" key="8">
    <source>
        <dbReference type="EMBL" id="KAK2071259.1"/>
    </source>
</evidence>
<accession>A0AAD9I5Y0</accession>
<keyword evidence="4 6" id="KW-1133">Transmembrane helix</keyword>
<feature type="transmembrane region" description="Helical" evidence="6">
    <location>
        <begin position="367"/>
        <end position="387"/>
    </location>
</feature>
<protein>
    <recommendedName>
        <fullName evidence="7">Major facilitator superfamily (MFS) profile domain-containing protein</fullName>
    </recommendedName>
</protein>
<gene>
    <name evidence="8" type="ORF">P8C59_005697</name>
</gene>